<feature type="domain" description="Histone deacetylase" evidence="2">
    <location>
        <begin position="3"/>
        <end position="66"/>
    </location>
</feature>
<protein>
    <recommendedName>
        <fullName evidence="2">Histone deacetylase domain-containing protein</fullName>
    </recommendedName>
</protein>
<proteinExistence type="predicted"/>
<evidence type="ECO:0000256" key="1">
    <source>
        <dbReference type="SAM" id="MobiDB-lite"/>
    </source>
</evidence>
<comment type="caution">
    <text evidence="3">The sequence shown here is derived from an EMBL/GenBank/DDBJ whole genome shotgun (WGS) entry which is preliminary data.</text>
</comment>
<accession>A0A3S4ZTW0</accession>
<dbReference type="GO" id="GO:0000118">
    <property type="term" value="C:histone deacetylase complex"/>
    <property type="evidence" value="ECO:0007669"/>
    <property type="project" value="TreeGrafter"/>
</dbReference>
<keyword evidence="4" id="KW-1185">Reference proteome</keyword>
<dbReference type="GO" id="GO:0040029">
    <property type="term" value="P:epigenetic regulation of gene expression"/>
    <property type="evidence" value="ECO:0007669"/>
    <property type="project" value="TreeGrafter"/>
</dbReference>
<dbReference type="PANTHER" id="PTHR10625:SF38">
    <property type="entry name" value="HISTONE DEACETYLASE 6, ISOFORM G"/>
    <property type="match status" value="1"/>
</dbReference>
<evidence type="ECO:0000259" key="2">
    <source>
        <dbReference type="Pfam" id="PF00850"/>
    </source>
</evidence>
<dbReference type="Proteomes" id="UP000784294">
    <property type="component" value="Unassembled WGS sequence"/>
</dbReference>
<evidence type="ECO:0000313" key="4">
    <source>
        <dbReference type="Proteomes" id="UP000784294"/>
    </source>
</evidence>
<dbReference type="Gene3D" id="3.40.800.20">
    <property type="entry name" value="Histone deacetylase domain"/>
    <property type="match status" value="2"/>
</dbReference>
<feature type="domain" description="Histone deacetylase" evidence="2">
    <location>
        <begin position="188"/>
        <end position="271"/>
    </location>
</feature>
<organism evidence="3 4">
    <name type="scientific">Protopolystoma xenopodis</name>
    <dbReference type="NCBI Taxonomy" id="117903"/>
    <lineage>
        <taxon>Eukaryota</taxon>
        <taxon>Metazoa</taxon>
        <taxon>Spiralia</taxon>
        <taxon>Lophotrochozoa</taxon>
        <taxon>Platyhelminthes</taxon>
        <taxon>Monogenea</taxon>
        <taxon>Polyopisthocotylea</taxon>
        <taxon>Polystomatidea</taxon>
        <taxon>Polystomatidae</taxon>
        <taxon>Protopolystoma</taxon>
    </lineage>
</organism>
<feature type="compositionally biased region" description="Low complexity" evidence="1">
    <location>
        <begin position="132"/>
        <end position="144"/>
    </location>
</feature>
<name>A0A3S4ZTW0_9PLAT</name>
<evidence type="ECO:0000313" key="3">
    <source>
        <dbReference type="EMBL" id="VEL11865.1"/>
    </source>
</evidence>
<dbReference type="PANTHER" id="PTHR10625">
    <property type="entry name" value="HISTONE DEACETYLASE HDAC1-RELATED"/>
    <property type="match status" value="1"/>
</dbReference>
<dbReference type="InterPro" id="IPR037138">
    <property type="entry name" value="His_deacetylse_dom_sf"/>
</dbReference>
<dbReference type="InterPro" id="IPR023801">
    <property type="entry name" value="His_deacetylse_dom"/>
</dbReference>
<dbReference type="EMBL" id="CAAALY010013088">
    <property type="protein sequence ID" value="VEL11865.1"/>
    <property type="molecule type" value="Genomic_DNA"/>
</dbReference>
<dbReference type="AlphaFoldDB" id="A0A3S4ZTW0"/>
<dbReference type="InterPro" id="IPR023696">
    <property type="entry name" value="Ureohydrolase_dom_sf"/>
</dbReference>
<gene>
    <name evidence="3" type="ORF">PXEA_LOCUS5305</name>
</gene>
<dbReference type="GO" id="GO:0004407">
    <property type="term" value="F:histone deacetylase activity"/>
    <property type="evidence" value="ECO:0007669"/>
    <property type="project" value="TreeGrafter"/>
</dbReference>
<dbReference type="SUPFAM" id="SSF52768">
    <property type="entry name" value="Arginase/deacetylase"/>
    <property type="match status" value="2"/>
</dbReference>
<dbReference type="Pfam" id="PF00850">
    <property type="entry name" value="Hist_deacetyl"/>
    <property type="match status" value="2"/>
</dbReference>
<sequence length="300" mass="33008">MQSDHTWSSASLAAGSVIHASHLVAKGRLANAFLVVRPPGHHAMRSEACGYCIFNNVAIAALSLLAPRLVSSAISPINPDRLILDSDQVGYNSMSITSVFQLPPQTTHYESAVAFPTVSSVTGTFSVPNPTSDSSLGSGHLSSSERPPLIPQSTYSRNVYHLTKANTSADRVPRFIGQKQRSTGTGWLERILIVDWDVHHGQGTQYAFYDDNRVLFISIHRFETGKFWPNLRESDYDFTGTGAAAGFNTGMTDSDYLAIFHNLILPISYEVNCPLIQIVIELSSLHLLFKLFAWRKLQAK</sequence>
<feature type="region of interest" description="Disordered" evidence="1">
    <location>
        <begin position="129"/>
        <end position="148"/>
    </location>
</feature>
<reference evidence="3" key="1">
    <citation type="submission" date="2018-11" db="EMBL/GenBank/DDBJ databases">
        <authorList>
            <consortium name="Pathogen Informatics"/>
        </authorList>
    </citation>
    <scope>NUCLEOTIDE SEQUENCE</scope>
</reference>
<dbReference type="OrthoDB" id="424012at2759"/>